<dbReference type="InterPro" id="IPR003128">
    <property type="entry name" value="Villin_headpiece"/>
</dbReference>
<feature type="region of interest" description="Disordered" evidence="2">
    <location>
        <begin position="44"/>
        <end position="77"/>
    </location>
</feature>
<dbReference type="PANTHER" id="PTHR11977:SF45">
    <property type="entry name" value="SUPERVILLIN"/>
    <property type="match status" value="1"/>
</dbReference>
<dbReference type="GO" id="GO:0005546">
    <property type="term" value="F:phosphatidylinositol-4,5-bisphosphate binding"/>
    <property type="evidence" value="ECO:0007669"/>
    <property type="project" value="TreeGrafter"/>
</dbReference>
<dbReference type="GO" id="GO:0008154">
    <property type="term" value="P:actin polymerization or depolymerization"/>
    <property type="evidence" value="ECO:0007669"/>
    <property type="project" value="TreeGrafter"/>
</dbReference>
<sequence length="1164" mass="130436">MAWSWWAAAQSLPWAEVMLGAGVLVVILWVSRRSLRRSAAVATLEAEEGKQPQPPVQAPAPAPEGQPSTPPDVGGLLSERLGRLDAASQDWRKRVGPSDAVQFSVAGRMHLTPRDLRASPALARARARADADADAAAAEREAGAGPAPEFLSPLMARLSVEGAGDRQKKKPRPLRFRAKTAQLKEAQSTPSSPQKEPLVTLKRSVSAPEGDENGVQTEESSPTAKVAIPRPDDETFTQFYSSISTEKLQLQQQRLEINDTDLDNIVSQTTSLLVQKRSVKIQRRKFTSRNPIKSLQARTDLRDEYEEVKIGVADKELKRLRVEQLAKHSSLAVEALAGLASKEDFTAVQLKKAVANSSAMLPYQDLMLLLIKGRRHVQTRLVEPVASSINSGDNYVLVTPTEVFNWVGRYSNVIERSRGAEVALHILQHKDLGCTSASQVTTISEEKPTCSLRQQERFWKLLGSDSKTVPINAGHPDEDELFETSVIATNMIYEVQGEELVPMEEFWGSIPRISMLDPAKILVFDFGSELYVWNGKNAPVEARRQAQRLARELWDEGYDYSECDVCPLNVSSSLGSRSVENDDTVLASGSNRPNWSLLARVTQHMETILFREKFLDWPDFSRVIRTKGSEENEKQTETTIDVKPCDAKEMLKPNTNDPDLVLENTHLGRGNQFFDEETHRHYEISTIGVSVWHIQEYESSQLPSISVGQFHSEDSYVVRWQYSVTVTGRELSSGQPSRHSVVGRDRCAYFFWQGQNASINEQGAAALLTVELDREHGPQVRAVEGTEPPAFLRLFDGGMTVHSGHRESEPTTESKHEESWKLFLCRGERVEEAVLVQVACSTRHFRSRAGLVLLNTSTGVLYVWYGAKASQNTCKVTRKAAEKLKTSKAPEYGIKSGVAITIHEEHEGEESKEFMKGLGGSNRHLYVSLTNHLKPLLHSPRLFHFSSVSGNFTATEILGPYRQIGETVAYPFLQSDLYSASQPALFLLDNDTELWLWQGWWPYDSEDQSLDSSIQTGSGAVRWQAERRAAMQTALDYWHLSHTDHKASTNVPAFLVWAGLEPLQFTNLFPMWTDRDDIAEINIRDGKKPGEVLEVEMELARLTRSTYPPAQLLQRPLPDGVDPTRLELYLEPHHFQELLGMSKEEFMELPSWKQTNIKKEVGLF</sequence>
<gene>
    <name evidence="5" type="ORF">R5R35_005791</name>
</gene>
<dbReference type="Pfam" id="PF00626">
    <property type="entry name" value="Gelsolin"/>
    <property type="match status" value="1"/>
</dbReference>
<dbReference type="GO" id="GO:0051015">
    <property type="term" value="F:actin filament binding"/>
    <property type="evidence" value="ECO:0007669"/>
    <property type="project" value="InterPro"/>
</dbReference>
<dbReference type="InterPro" id="IPR036886">
    <property type="entry name" value="Villin_headpiece_dom_sf"/>
</dbReference>
<dbReference type="CDD" id="cd11293">
    <property type="entry name" value="gelsolin_S4_like"/>
    <property type="match status" value="1"/>
</dbReference>
<dbReference type="SUPFAM" id="SSF55753">
    <property type="entry name" value="Actin depolymerizing proteins"/>
    <property type="match status" value="5"/>
</dbReference>
<dbReference type="InterPro" id="IPR029006">
    <property type="entry name" value="ADF-H/Gelsolin-like_dom_sf"/>
</dbReference>
<dbReference type="Gene3D" id="1.10.950.10">
    <property type="entry name" value="Villin headpiece domain"/>
    <property type="match status" value="1"/>
</dbReference>
<evidence type="ECO:0000259" key="4">
    <source>
        <dbReference type="PROSITE" id="PS51089"/>
    </source>
</evidence>
<feature type="region of interest" description="Disordered" evidence="2">
    <location>
        <begin position="180"/>
        <end position="229"/>
    </location>
</feature>
<evidence type="ECO:0000256" key="3">
    <source>
        <dbReference type="SAM" id="Phobius"/>
    </source>
</evidence>
<dbReference type="SUPFAM" id="SSF47050">
    <property type="entry name" value="VHP, Villin headpiece domain"/>
    <property type="match status" value="1"/>
</dbReference>
<dbReference type="EMBL" id="JAZDUA010000009">
    <property type="protein sequence ID" value="KAK7873807.1"/>
    <property type="molecule type" value="Genomic_DNA"/>
</dbReference>
<proteinExistence type="inferred from homology"/>
<dbReference type="AlphaFoldDB" id="A0AAN9ZH97"/>
<comment type="caution">
    <text evidence="5">The sequence shown here is derived from an EMBL/GenBank/DDBJ whole genome shotgun (WGS) entry which is preliminary data.</text>
</comment>
<feature type="compositionally biased region" description="Polar residues" evidence="2">
    <location>
        <begin position="214"/>
        <end position="223"/>
    </location>
</feature>
<dbReference type="InterPro" id="IPR007122">
    <property type="entry name" value="Villin/Gelsolin"/>
</dbReference>
<keyword evidence="6" id="KW-1185">Reference proteome</keyword>
<keyword evidence="3" id="KW-1133">Transmembrane helix</keyword>
<dbReference type="SMART" id="SM00153">
    <property type="entry name" value="VHP"/>
    <property type="match status" value="1"/>
</dbReference>
<evidence type="ECO:0000256" key="1">
    <source>
        <dbReference type="ARBA" id="ARBA00008418"/>
    </source>
</evidence>
<reference evidence="5 6" key="1">
    <citation type="submission" date="2024-03" db="EMBL/GenBank/DDBJ databases">
        <title>The genome assembly and annotation of the cricket Gryllus longicercus Weissman &amp; Gray.</title>
        <authorList>
            <person name="Szrajer S."/>
            <person name="Gray D."/>
            <person name="Ylla G."/>
        </authorList>
    </citation>
    <scope>NUCLEOTIDE SEQUENCE [LARGE SCALE GENOMIC DNA]</scope>
    <source>
        <strain evidence="5">DAG 2021-001</strain>
        <tissue evidence="5">Whole body minus gut</tissue>
    </source>
</reference>
<dbReference type="Proteomes" id="UP001378592">
    <property type="component" value="Unassembled WGS sequence"/>
</dbReference>
<dbReference type="SMART" id="SM00262">
    <property type="entry name" value="GEL"/>
    <property type="match status" value="4"/>
</dbReference>
<dbReference type="GO" id="GO:0005737">
    <property type="term" value="C:cytoplasm"/>
    <property type="evidence" value="ECO:0007669"/>
    <property type="project" value="TreeGrafter"/>
</dbReference>
<keyword evidence="3" id="KW-0812">Transmembrane</keyword>
<dbReference type="InterPro" id="IPR007123">
    <property type="entry name" value="Gelsolin-like_dom"/>
</dbReference>
<feature type="compositionally biased region" description="Pro residues" evidence="2">
    <location>
        <begin position="52"/>
        <end position="70"/>
    </location>
</feature>
<comment type="similarity">
    <text evidence="1">Belongs to the villin/gelsolin family.</text>
</comment>
<dbReference type="GO" id="GO:0015629">
    <property type="term" value="C:actin cytoskeleton"/>
    <property type="evidence" value="ECO:0007669"/>
    <property type="project" value="TreeGrafter"/>
</dbReference>
<keyword evidence="3" id="KW-0472">Membrane</keyword>
<name>A0AAN9ZH97_9ORTH</name>
<accession>A0AAN9ZH97</accession>
<protein>
    <recommendedName>
        <fullName evidence="4">HP domain-containing protein</fullName>
    </recommendedName>
</protein>
<feature type="compositionally biased region" description="Polar residues" evidence="2">
    <location>
        <begin position="185"/>
        <end position="194"/>
    </location>
</feature>
<dbReference type="Gene3D" id="3.40.20.10">
    <property type="entry name" value="Severin"/>
    <property type="match status" value="5"/>
</dbReference>
<dbReference type="GO" id="GO:0051016">
    <property type="term" value="P:barbed-end actin filament capping"/>
    <property type="evidence" value="ECO:0007669"/>
    <property type="project" value="TreeGrafter"/>
</dbReference>
<dbReference type="Pfam" id="PF02209">
    <property type="entry name" value="VHP"/>
    <property type="match status" value="1"/>
</dbReference>
<dbReference type="GO" id="GO:0051014">
    <property type="term" value="P:actin filament severing"/>
    <property type="evidence" value="ECO:0007669"/>
    <property type="project" value="TreeGrafter"/>
</dbReference>
<organism evidence="5 6">
    <name type="scientific">Gryllus longicercus</name>
    <dbReference type="NCBI Taxonomy" id="2509291"/>
    <lineage>
        <taxon>Eukaryota</taxon>
        <taxon>Metazoa</taxon>
        <taxon>Ecdysozoa</taxon>
        <taxon>Arthropoda</taxon>
        <taxon>Hexapoda</taxon>
        <taxon>Insecta</taxon>
        <taxon>Pterygota</taxon>
        <taxon>Neoptera</taxon>
        <taxon>Polyneoptera</taxon>
        <taxon>Orthoptera</taxon>
        <taxon>Ensifera</taxon>
        <taxon>Gryllidea</taxon>
        <taxon>Grylloidea</taxon>
        <taxon>Gryllidae</taxon>
        <taxon>Gryllinae</taxon>
        <taxon>Gryllus</taxon>
    </lineage>
</organism>
<dbReference type="PANTHER" id="PTHR11977">
    <property type="entry name" value="VILLIN"/>
    <property type="match status" value="1"/>
</dbReference>
<feature type="domain" description="HP" evidence="4">
    <location>
        <begin position="1101"/>
        <end position="1164"/>
    </location>
</feature>
<evidence type="ECO:0000256" key="2">
    <source>
        <dbReference type="SAM" id="MobiDB-lite"/>
    </source>
</evidence>
<evidence type="ECO:0000313" key="6">
    <source>
        <dbReference type="Proteomes" id="UP001378592"/>
    </source>
</evidence>
<feature type="transmembrane region" description="Helical" evidence="3">
    <location>
        <begin position="12"/>
        <end position="30"/>
    </location>
</feature>
<evidence type="ECO:0000313" key="5">
    <source>
        <dbReference type="EMBL" id="KAK7873807.1"/>
    </source>
</evidence>
<dbReference type="PROSITE" id="PS51089">
    <property type="entry name" value="HP"/>
    <property type="match status" value="1"/>
</dbReference>